<dbReference type="Proteomes" id="UP001303046">
    <property type="component" value="Unassembled WGS sequence"/>
</dbReference>
<dbReference type="Pfam" id="PF01016">
    <property type="entry name" value="Ribosomal_L27"/>
    <property type="match status" value="1"/>
</dbReference>
<dbReference type="SUPFAM" id="SSF110324">
    <property type="entry name" value="Ribosomal L27 protein-like"/>
    <property type="match status" value="1"/>
</dbReference>
<reference evidence="1 2" key="1">
    <citation type="submission" date="2023-08" db="EMBL/GenBank/DDBJ databases">
        <title>A Necator americanus chromosomal reference genome.</title>
        <authorList>
            <person name="Ilik V."/>
            <person name="Petrzelkova K.J."/>
            <person name="Pardy F."/>
            <person name="Fuh T."/>
            <person name="Niatou-Singa F.S."/>
            <person name="Gouil Q."/>
            <person name="Baker L."/>
            <person name="Ritchie M.E."/>
            <person name="Jex A.R."/>
            <person name="Gazzola D."/>
            <person name="Li H."/>
            <person name="Toshio Fujiwara R."/>
            <person name="Zhan B."/>
            <person name="Aroian R.V."/>
            <person name="Pafco B."/>
            <person name="Schwarz E.M."/>
        </authorList>
    </citation>
    <scope>NUCLEOTIDE SEQUENCE [LARGE SCALE GENOMIC DNA]</scope>
    <source>
        <strain evidence="1 2">Aroian</strain>
        <tissue evidence="1">Whole animal</tissue>
    </source>
</reference>
<evidence type="ECO:0000313" key="2">
    <source>
        <dbReference type="Proteomes" id="UP001303046"/>
    </source>
</evidence>
<organism evidence="1 2">
    <name type="scientific">Necator americanus</name>
    <name type="common">Human hookworm</name>
    <dbReference type="NCBI Taxonomy" id="51031"/>
    <lineage>
        <taxon>Eukaryota</taxon>
        <taxon>Metazoa</taxon>
        <taxon>Ecdysozoa</taxon>
        <taxon>Nematoda</taxon>
        <taxon>Chromadorea</taxon>
        <taxon>Rhabditida</taxon>
        <taxon>Rhabditina</taxon>
        <taxon>Rhabditomorpha</taxon>
        <taxon>Strongyloidea</taxon>
        <taxon>Ancylostomatidae</taxon>
        <taxon>Bunostominae</taxon>
        <taxon>Necator</taxon>
    </lineage>
</organism>
<accession>A0ABR1C985</accession>
<name>A0ABR1C985_NECAM</name>
<dbReference type="InterPro" id="IPR001684">
    <property type="entry name" value="Ribosomal_bL27"/>
</dbReference>
<gene>
    <name evidence="1" type="primary">Necator_chrII.g6116</name>
    <name evidence="1" type="ORF">RB195_018323</name>
</gene>
<keyword evidence="2" id="KW-1185">Reference proteome</keyword>
<dbReference type="Gene3D" id="2.40.50.100">
    <property type="match status" value="1"/>
</dbReference>
<proteinExistence type="predicted"/>
<dbReference type="EMBL" id="JAVFWL010000002">
    <property type="protein sequence ID" value="KAK6735054.1"/>
    <property type="molecule type" value="Genomic_DNA"/>
</dbReference>
<protein>
    <submittedName>
        <fullName evidence="1">Uncharacterized protein</fullName>
    </submittedName>
</protein>
<evidence type="ECO:0000313" key="1">
    <source>
        <dbReference type="EMBL" id="KAK6735054.1"/>
    </source>
</evidence>
<sequence>MRSPLLRKGVSLVSQARYLLRPPKNLPYRGIYRTEGETVRKDEILVCQRSLNYHPGLNVYFENDRGERLLRSSCDGIVCITTEVVNPDMSNPEMAVYEHRKDIELRKLTFNVIPLEMSQTFTLVSEI</sequence>
<comment type="caution">
    <text evidence="1">The sequence shown here is derived from an EMBL/GenBank/DDBJ whole genome shotgun (WGS) entry which is preliminary data.</text>
</comment>